<organism evidence="3 4">
    <name type="scientific">Epichloe bromicola</name>
    <dbReference type="NCBI Taxonomy" id="79588"/>
    <lineage>
        <taxon>Eukaryota</taxon>
        <taxon>Fungi</taxon>
        <taxon>Dikarya</taxon>
        <taxon>Ascomycota</taxon>
        <taxon>Pezizomycotina</taxon>
        <taxon>Sordariomycetes</taxon>
        <taxon>Hypocreomycetidae</taxon>
        <taxon>Hypocreales</taxon>
        <taxon>Clavicipitaceae</taxon>
        <taxon>Epichloe</taxon>
    </lineage>
</organism>
<dbReference type="EMBL" id="BAAFGZ010000038">
    <property type="protein sequence ID" value="GAB0133251.1"/>
    <property type="molecule type" value="Genomic_DNA"/>
</dbReference>
<feature type="region of interest" description="Disordered" evidence="1">
    <location>
        <begin position="95"/>
        <end position="118"/>
    </location>
</feature>
<feature type="transmembrane region" description="Helical" evidence="2">
    <location>
        <begin position="304"/>
        <end position="326"/>
    </location>
</feature>
<sequence>MAFVGQPGSGAYVSPDYGLPILQSPPPPQSDLSTTNTLLNDASLPTVSTCLCSTASALRAEAATSFRPSIVRPHVISPSRVTVIVIETSTMTTTLTTTPTSTAAAPTSGQGKDSIPQIPQRLDNEGLVGAQPEMRMLDPLNAAFLGGAPSSTVDVPITAIFLVLFGLGAFVHITIYRANAKRGHKFLLSDLVFDFCMVRVLTCIFRIVLAFASSRGVVLTANIFQNGGAVVLFAVNLFFGQRLVRAMHPAVGWHPIFSYFSLLLIFSVPVVTVLNIVVISVSFFSAGQADRLHTAEKLLKLGSSWNMMLVSMPLVWMFLASAVPGLPPENFGTGEFRAKATLLVFSAVTLAVGAAVRLAALSNPESPAAMSTLFSKPVFYITQFLLEFATVAAYAVFRVDSLFHIPNGASGPGQYCTKKLDGEKGEARDETRGLTQREIERELEKLGIRYEILSSETNTERGPLLALLHVDPVDDEPVGLGEGGGGVPRRRSHQDGMLPPRETTRVSRRQSLMEAMRPVRPRRSSRATMYMTEDLASRL</sequence>
<comment type="caution">
    <text evidence="3">The sequence shown here is derived from an EMBL/GenBank/DDBJ whole genome shotgun (WGS) entry which is preliminary data.</text>
</comment>
<gene>
    <name evidence="3" type="primary">g1663</name>
    <name evidence="3" type="ORF">EsDP_00001663</name>
</gene>
<feature type="transmembrane region" description="Helical" evidence="2">
    <location>
        <begin position="191"/>
        <end position="211"/>
    </location>
</feature>
<keyword evidence="2" id="KW-0812">Transmembrane</keyword>
<dbReference type="Pfam" id="PF11309">
    <property type="entry name" value="DUF3112"/>
    <property type="match status" value="1"/>
</dbReference>
<evidence type="ECO:0000256" key="2">
    <source>
        <dbReference type="SAM" id="Phobius"/>
    </source>
</evidence>
<accession>A0ABQ0CII4</accession>
<dbReference type="PANTHER" id="PTHR35184:SF1">
    <property type="entry name" value="INTEGRAL MEMBRANE PROTEIN"/>
    <property type="match status" value="1"/>
</dbReference>
<feature type="transmembrane region" description="Helical" evidence="2">
    <location>
        <begin position="223"/>
        <end position="244"/>
    </location>
</feature>
<name>A0ABQ0CII4_9HYPO</name>
<dbReference type="InterPro" id="IPR021460">
    <property type="entry name" value="DUF3112"/>
</dbReference>
<dbReference type="PANTHER" id="PTHR35184">
    <property type="entry name" value="YALI0C10208P"/>
    <property type="match status" value="1"/>
</dbReference>
<feature type="transmembrane region" description="Helical" evidence="2">
    <location>
        <begin position="159"/>
        <end position="179"/>
    </location>
</feature>
<keyword evidence="4" id="KW-1185">Reference proteome</keyword>
<proteinExistence type="predicted"/>
<evidence type="ECO:0000313" key="4">
    <source>
        <dbReference type="Proteomes" id="UP001562357"/>
    </source>
</evidence>
<feature type="compositionally biased region" description="Low complexity" evidence="1">
    <location>
        <begin position="95"/>
        <end position="108"/>
    </location>
</feature>
<evidence type="ECO:0000313" key="3">
    <source>
        <dbReference type="EMBL" id="GAB0133251.1"/>
    </source>
</evidence>
<evidence type="ECO:0000256" key="1">
    <source>
        <dbReference type="SAM" id="MobiDB-lite"/>
    </source>
</evidence>
<dbReference type="Proteomes" id="UP001562357">
    <property type="component" value="Unassembled WGS sequence"/>
</dbReference>
<reference evidence="4" key="1">
    <citation type="submission" date="2024-06" db="EMBL/GenBank/DDBJ databases">
        <title>Draft Genome Sequences of Epichloe bromicola Strains Isolated from Elymus ciliaris.</title>
        <authorList>
            <consortium name="Epichloe bromicola genome sequencing consortium"/>
            <person name="Miura A."/>
            <person name="Imano S."/>
            <person name="Ashida A."/>
            <person name="Sato I."/>
            <person name="Chiba S."/>
            <person name="Tanaka A."/>
            <person name="Camagna M."/>
            <person name="Takemoto D."/>
        </authorList>
    </citation>
    <scope>NUCLEOTIDE SEQUENCE [LARGE SCALE GENOMIC DNA]</scope>
    <source>
        <strain evidence="4">DP</strain>
    </source>
</reference>
<feature type="transmembrane region" description="Helical" evidence="2">
    <location>
        <begin position="378"/>
        <end position="397"/>
    </location>
</feature>
<keyword evidence="2" id="KW-0472">Membrane</keyword>
<protein>
    <submittedName>
        <fullName evidence="3">Uncharacterized protein</fullName>
    </submittedName>
</protein>
<feature type="transmembrane region" description="Helical" evidence="2">
    <location>
        <begin position="338"/>
        <end position="358"/>
    </location>
</feature>
<feature type="region of interest" description="Disordered" evidence="1">
    <location>
        <begin position="476"/>
        <end position="524"/>
    </location>
</feature>
<feature type="region of interest" description="Disordered" evidence="1">
    <location>
        <begin position="16"/>
        <end position="37"/>
    </location>
</feature>
<keyword evidence="2" id="KW-1133">Transmembrane helix</keyword>
<feature type="transmembrane region" description="Helical" evidence="2">
    <location>
        <begin position="256"/>
        <end position="284"/>
    </location>
</feature>